<sequence>MRNRTFLFMPGNNPGMLASAQCLGADVVIFDLEDAVARQEKDAARNLVSHALKELRPQGVGITVRINGLDTPFWQADMEAVVEARTNFVMVPKIERAEEVLQIAQAIEAARRKFGVSEKVQALVIVETPLGLENVYAIASASPELRGILLGAEDFTAAMGAQRTAEGAEIAYARSRLLTACKAAGVLAIDTPFPFVSDLAGLEKDAALAVQLGFDGKAVISPHHVHRVNHAFVPAQEKINWARRVMAAAKLAEAEGKGAVSLDGMMIDLPIIKRAERILLLADV</sequence>
<dbReference type="PANTHER" id="PTHR32308:SF0">
    <property type="entry name" value="HPCH_HPAI ALDOLASE_CITRATE LYASE DOMAIN-CONTAINING PROTEIN"/>
    <property type="match status" value="1"/>
</dbReference>
<evidence type="ECO:0000256" key="2">
    <source>
        <dbReference type="ARBA" id="ARBA00022723"/>
    </source>
</evidence>
<dbReference type="InterPro" id="IPR015813">
    <property type="entry name" value="Pyrv/PenolPyrv_kinase-like_dom"/>
</dbReference>
<dbReference type="PANTHER" id="PTHR32308">
    <property type="entry name" value="LYASE BETA SUBUNIT, PUTATIVE (AFU_ORTHOLOGUE AFUA_4G13030)-RELATED"/>
    <property type="match status" value="1"/>
</dbReference>
<keyword evidence="2 5" id="KW-0479">Metal-binding</keyword>
<evidence type="ECO:0000313" key="8">
    <source>
        <dbReference type="Proteomes" id="UP000297065"/>
    </source>
</evidence>
<dbReference type="GO" id="GO:0000287">
    <property type="term" value="F:magnesium ion binding"/>
    <property type="evidence" value="ECO:0007669"/>
    <property type="project" value="TreeGrafter"/>
</dbReference>
<dbReference type="OrthoDB" id="348111at2"/>
<comment type="cofactor">
    <cofactor evidence="1">
        <name>Mg(2+)</name>
        <dbReference type="ChEBI" id="CHEBI:18420"/>
    </cofactor>
</comment>
<feature type="domain" description="HpcH/HpaI aldolase/citrate lyase" evidence="6">
    <location>
        <begin position="4"/>
        <end position="222"/>
    </location>
</feature>
<dbReference type="Proteomes" id="UP000297065">
    <property type="component" value="Chromosome"/>
</dbReference>
<name>A0A4P7USQ9_DESDE</name>
<dbReference type="RefSeq" id="WP_136401149.1">
    <property type="nucleotide sequence ID" value="NZ_CP036295.1"/>
</dbReference>
<dbReference type="AlphaFoldDB" id="A0A4P7USQ9"/>
<dbReference type="GO" id="GO:0006107">
    <property type="term" value="P:oxaloacetate metabolic process"/>
    <property type="evidence" value="ECO:0007669"/>
    <property type="project" value="TreeGrafter"/>
</dbReference>
<evidence type="ECO:0000313" key="7">
    <source>
        <dbReference type="EMBL" id="QCC86772.1"/>
    </source>
</evidence>
<feature type="binding site" evidence="4">
    <location>
        <position position="127"/>
    </location>
    <ligand>
        <name>substrate</name>
    </ligand>
</feature>
<dbReference type="InterPro" id="IPR011206">
    <property type="entry name" value="Citrate_lyase_beta/mcl1/mcl2"/>
</dbReference>
<evidence type="ECO:0000256" key="3">
    <source>
        <dbReference type="ARBA" id="ARBA00022842"/>
    </source>
</evidence>
<dbReference type="Gene3D" id="3.20.20.60">
    <property type="entry name" value="Phosphoenolpyruvate-binding domains"/>
    <property type="match status" value="1"/>
</dbReference>
<dbReference type="PIRSF" id="PIRSF015582">
    <property type="entry name" value="Cit_lyase_B"/>
    <property type="match status" value="1"/>
</dbReference>
<feature type="binding site" evidence="4">
    <location>
        <position position="65"/>
    </location>
    <ligand>
        <name>substrate</name>
    </ligand>
</feature>
<protein>
    <submittedName>
        <fullName evidence="7">CoA ester lyase</fullName>
    </submittedName>
</protein>
<evidence type="ECO:0000256" key="4">
    <source>
        <dbReference type="PIRSR" id="PIRSR015582-1"/>
    </source>
</evidence>
<keyword evidence="7" id="KW-0456">Lyase</keyword>
<dbReference type="SUPFAM" id="SSF51621">
    <property type="entry name" value="Phosphoenolpyruvate/pyruvate domain"/>
    <property type="match status" value="1"/>
</dbReference>
<gene>
    <name evidence="7" type="ORF">DDIC_12955</name>
</gene>
<evidence type="ECO:0000256" key="1">
    <source>
        <dbReference type="ARBA" id="ARBA00001946"/>
    </source>
</evidence>
<reference evidence="7 8" key="1">
    <citation type="submission" date="2019-02" db="EMBL/GenBank/DDBJ databases">
        <title>Complete Genome Sequence of Desulfovibrio desulfuricans IC1, a Sulfonate Utilizing Anaerobe.</title>
        <authorList>
            <person name="Day L.A."/>
            <person name="De Leon K.B."/>
            <person name="Wall J.D."/>
        </authorList>
    </citation>
    <scope>NUCLEOTIDE SEQUENCE [LARGE SCALE GENOMIC DNA]</scope>
    <source>
        <strain evidence="7 8">IC1</strain>
    </source>
</reference>
<dbReference type="GO" id="GO:0016829">
    <property type="term" value="F:lyase activity"/>
    <property type="evidence" value="ECO:0007669"/>
    <property type="project" value="UniProtKB-KW"/>
</dbReference>
<dbReference type="InterPro" id="IPR040442">
    <property type="entry name" value="Pyrv_kinase-like_dom_sf"/>
</dbReference>
<accession>A0A4P7USQ9</accession>
<feature type="binding site" evidence="5">
    <location>
        <position position="154"/>
    </location>
    <ligand>
        <name>Mg(2+)</name>
        <dbReference type="ChEBI" id="CHEBI:18420"/>
    </ligand>
</feature>
<dbReference type="Pfam" id="PF03328">
    <property type="entry name" value="HpcH_HpaI"/>
    <property type="match status" value="1"/>
</dbReference>
<keyword evidence="3 5" id="KW-0460">Magnesium</keyword>
<evidence type="ECO:0000256" key="5">
    <source>
        <dbReference type="PIRSR" id="PIRSR015582-2"/>
    </source>
</evidence>
<organism evidence="7 8">
    <name type="scientific">Desulfovibrio desulfuricans</name>
    <dbReference type="NCBI Taxonomy" id="876"/>
    <lineage>
        <taxon>Bacteria</taxon>
        <taxon>Pseudomonadati</taxon>
        <taxon>Thermodesulfobacteriota</taxon>
        <taxon>Desulfovibrionia</taxon>
        <taxon>Desulfovibrionales</taxon>
        <taxon>Desulfovibrionaceae</taxon>
        <taxon>Desulfovibrio</taxon>
    </lineage>
</organism>
<evidence type="ECO:0000259" key="6">
    <source>
        <dbReference type="Pfam" id="PF03328"/>
    </source>
</evidence>
<dbReference type="EMBL" id="CP036295">
    <property type="protein sequence ID" value="QCC86772.1"/>
    <property type="molecule type" value="Genomic_DNA"/>
</dbReference>
<proteinExistence type="predicted"/>
<feature type="binding site" evidence="5">
    <location>
        <position position="127"/>
    </location>
    <ligand>
        <name>Mg(2+)</name>
        <dbReference type="ChEBI" id="CHEBI:18420"/>
    </ligand>
</feature>
<dbReference type="InterPro" id="IPR005000">
    <property type="entry name" value="Aldolase/citrate-lyase_domain"/>
</dbReference>